<dbReference type="InterPro" id="IPR007403">
    <property type="entry name" value="DUF456"/>
</dbReference>
<dbReference type="AlphaFoldDB" id="A0A4Y7RPX6"/>
<protein>
    <recommendedName>
        <fullName evidence="4">DUF456 domain-containing protein</fullName>
    </recommendedName>
</protein>
<dbReference type="Pfam" id="PF04306">
    <property type="entry name" value="DUF456"/>
    <property type="match status" value="1"/>
</dbReference>
<dbReference type="RefSeq" id="WP_134214006.1">
    <property type="nucleotide sequence ID" value="NZ_QFFZ01000022.1"/>
</dbReference>
<keyword evidence="1" id="KW-0812">Transmembrane</keyword>
<feature type="transmembrane region" description="Helical" evidence="1">
    <location>
        <begin position="7"/>
        <end position="32"/>
    </location>
</feature>
<dbReference type="EMBL" id="QFFZ01000022">
    <property type="protein sequence ID" value="TEB10722.1"/>
    <property type="molecule type" value="Genomic_DNA"/>
</dbReference>
<keyword evidence="1" id="KW-1133">Transmembrane helix</keyword>
<proteinExistence type="predicted"/>
<feature type="transmembrane region" description="Helical" evidence="1">
    <location>
        <begin position="133"/>
        <end position="158"/>
    </location>
</feature>
<feature type="transmembrane region" description="Helical" evidence="1">
    <location>
        <begin position="84"/>
        <end position="113"/>
    </location>
</feature>
<sequence>MSILGMIIAIIFMAAGVIGTLLPALPGAPLIWLGMFFYGLLVKFHNLPWTFFLGQGLAVALIFLIDYLAGVWGVNRYGGSRESAWGSVIGGLVGVIILGPFGLIFGPFIGAVAGELYNKRPLEKAFRVGMGTIIGFMGGVILKLSIEAVMIIWFFIAVSR</sequence>
<dbReference type="OrthoDB" id="9808460at2"/>
<gene>
    <name evidence="2" type="ORF">Pmgp_02174</name>
</gene>
<keyword evidence="1" id="KW-0472">Membrane</keyword>
<comment type="caution">
    <text evidence="2">The sequence shown here is derived from an EMBL/GenBank/DDBJ whole genome shotgun (WGS) entry which is preliminary data.</text>
</comment>
<organism evidence="2 3">
    <name type="scientific">Pelotomaculum propionicicum</name>
    <dbReference type="NCBI Taxonomy" id="258475"/>
    <lineage>
        <taxon>Bacteria</taxon>
        <taxon>Bacillati</taxon>
        <taxon>Bacillota</taxon>
        <taxon>Clostridia</taxon>
        <taxon>Eubacteriales</taxon>
        <taxon>Desulfotomaculaceae</taxon>
        <taxon>Pelotomaculum</taxon>
    </lineage>
</organism>
<accession>A0A4Y7RPX6</accession>
<feature type="transmembrane region" description="Helical" evidence="1">
    <location>
        <begin position="52"/>
        <end position="72"/>
    </location>
</feature>
<evidence type="ECO:0000313" key="3">
    <source>
        <dbReference type="Proteomes" id="UP000297597"/>
    </source>
</evidence>
<dbReference type="PANTHER" id="PTHR39165:SF1">
    <property type="entry name" value="DUF456 DOMAIN-CONTAINING PROTEIN"/>
    <property type="match status" value="1"/>
</dbReference>
<name>A0A4Y7RPX6_9FIRM</name>
<evidence type="ECO:0000313" key="2">
    <source>
        <dbReference type="EMBL" id="TEB10722.1"/>
    </source>
</evidence>
<reference evidence="2 3" key="1">
    <citation type="journal article" date="2018" name="Environ. Microbiol.">
        <title>Novel energy conservation strategies and behaviour of Pelotomaculum schinkii driving syntrophic propionate catabolism.</title>
        <authorList>
            <person name="Hidalgo-Ahumada C.A.P."/>
            <person name="Nobu M.K."/>
            <person name="Narihiro T."/>
            <person name="Tamaki H."/>
            <person name="Liu W.T."/>
            <person name="Kamagata Y."/>
            <person name="Stams A.J.M."/>
            <person name="Imachi H."/>
            <person name="Sousa D.Z."/>
        </authorList>
    </citation>
    <scope>NUCLEOTIDE SEQUENCE [LARGE SCALE GENOMIC DNA]</scope>
    <source>
        <strain evidence="2 3">MGP</strain>
    </source>
</reference>
<dbReference type="Proteomes" id="UP000297597">
    <property type="component" value="Unassembled WGS sequence"/>
</dbReference>
<evidence type="ECO:0008006" key="4">
    <source>
        <dbReference type="Google" id="ProtNLM"/>
    </source>
</evidence>
<keyword evidence="3" id="KW-1185">Reference proteome</keyword>
<dbReference type="PANTHER" id="PTHR39165">
    <property type="entry name" value="IG HYPOTHETICAL 17883"/>
    <property type="match status" value="1"/>
</dbReference>
<evidence type="ECO:0000256" key="1">
    <source>
        <dbReference type="SAM" id="Phobius"/>
    </source>
</evidence>